<evidence type="ECO:0000313" key="4">
    <source>
        <dbReference type="Proteomes" id="UP000027265"/>
    </source>
</evidence>
<organism evidence="3 4">
    <name type="scientific">Jaapia argillacea MUCL 33604</name>
    <dbReference type="NCBI Taxonomy" id="933084"/>
    <lineage>
        <taxon>Eukaryota</taxon>
        <taxon>Fungi</taxon>
        <taxon>Dikarya</taxon>
        <taxon>Basidiomycota</taxon>
        <taxon>Agaricomycotina</taxon>
        <taxon>Agaricomycetes</taxon>
        <taxon>Agaricomycetidae</taxon>
        <taxon>Jaapiales</taxon>
        <taxon>Jaapiaceae</taxon>
        <taxon>Jaapia</taxon>
    </lineage>
</organism>
<dbReference type="OrthoDB" id="5424209at2759"/>
<dbReference type="SUPFAM" id="SSF50494">
    <property type="entry name" value="Trypsin-like serine proteases"/>
    <property type="match status" value="2"/>
</dbReference>
<name>A0A067QCW4_9AGAM</name>
<accession>A0A067QCW4</accession>
<dbReference type="Proteomes" id="UP000027265">
    <property type="component" value="Unassembled WGS sequence"/>
</dbReference>
<sequence>MDSSPPWSASSPPPLRSAEESESMFYYRGLPSSPALVGRSGITPWQVPRGPEAYPRPKVLETVGEHAIKKVWEDDLCPKLVAHLNSKEVAWTSIDVVRIGYVEELARPVIVWIGVQRKSLSFQDGTEVARSCQGILLQSGITDVDVEIRESIVTTLRGPKLLAPVSSSDPTADARNPFTSTLGLPTSGKSTPSAEGTGGFFIAEGGGSKRIFLITARHVLFKPDRNNNKNFEHKPSEPGHEVILLGDAVFRRVLESIKVEIEFRQPIIQKHMKERIASVLEVPGDEAEMERQEAEHALARAEKTMEALRAFSEDVSRRWANPDERVLGHVIYSPPIEMGVGTAQYTQDFAVIDIDLSKIDNKNFKGNVIDLGTMIPLYDFIRKMFLNLRNADTFVYPHDRLLRLQGTIPDEEMCRPLAVDQNGKACLMVLKHGSATGLTIGRSNDIRSCVRNYYEDGITGLSMEWAILAFDNKSGAFSAPGDSGAVVADAKGRMGGIITSGAGKQEEKDITYATSTNWVMQGIRAKFPDAHLNPVLNS</sequence>
<dbReference type="AlphaFoldDB" id="A0A067QCW4"/>
<dbReference type="EMBL" id="KL197712">
    <property type="protein sequence ID" value="KDQ61352.1"/>
    <property type="molecule type" value="Genomic_DNA"/>
</dbReference>
<protein>
    <recommendedName>
        <fullName evidence="5">Peptidase S1 domain-containing protein</fullName>
    </recommendedName>
</protein>
<evidence type="ECO:0008006" key="5">
    <source>
        <dbReference type="Google" id="ProtNLM"/>
    </source>
</evidence>
<dbReference type="STRING" id="933084.A0A067QCW4"/>
<keyword evidence="4" id="KW-1185">Reference proteome</keyword>
<evidence type="ECO:0000313" key="3">
    <source>
        <dbReference type="EMBL" id="KDQ61352.1"/>
    </source>
</evidence>
<feature type="region of interest" description="Disordered" evidence="2">
    <location>
        <begin position="164"/>
        <end position="195"/>
    </location>
</feature>
<feature type="compositionally biased region" description="Polar residues" evidence="2">
    <location>
        <begin position="177"/>
        <end position="193"/>
    </location>
</feature>
<keyword evidence="1" id="KW-0175">Coiled coil</keyword>
<evidence type="ECO:0000256" key="1">
    <source>
        <dbReference type="SAM" id="Coils"/>
    </source>
</evidence>
<dbReference type="InParanoid" id="A0A067QCW4"/>
<reference evidence="4" key="1">
    <citation type="journal article" date="2014" name="Proc. Natl. Acad. Sci. U.S.A.">
        <title>Extensive sampling of basidiomycete genomes demonstrates inadequacy of the white-rot/brown-rot paradigm for wood decay fungi.</title>
        <authorList>
            <person name="Riley R."/>
            <person name="Salamov A.A."/>
            <person name="Brown D.W."/>
            <person name="Nagy L.G."/>
            <person name="Floudas D."/>
            <person name="Held B.W."/>
            <person name="Levasseur A."/>
            <person name="Lombard V."/>
            <person name="Morin E."/>
            <person name="Otillar R."/>
            <person name="Lindquist E.A."/>
            <person name="Sun H."/>
            <person name="LaButti K.M."/>
            <person name="Schmutz J."/>
            <person name="Jabbour D."/>
            <person name="Luo H."/>
            <person name="Baker S.E."/>
            <person name="Pisabarro A.G."/>
            <person name="Walton J.D."/>
            <person name="Blanchette R.A."/>
            <person name="Henrissat B."/>
            <person name="Martin F."/>
            <person name="Cullen D."/>
            <person name="Hibbett D.S."/>
            <person name="Grigoriev I.V."/>
        </authorList>
    </citation>
    <scope>NUCLEOTIDE SEQUENCE [LARGE SCALE GENOMIC DNA]</scope>
    <source>
        <strain evidence="4">MUCL 33604</strain>
    </source>
</reference>
<dbReference type="HOGENOM" id="CLU_024804_0_0_1"/>
<gene>
    <name evidence="3" type="ORF">JAAARDRAFT_30774</name>
</gene>
<dbReference type="InterPro" id="IPR009003">
    <property type="entry name" value="Peptidase_S1_PA"/>
</dbReference>
<evidence type="ECO:0000256" key="2">
    <source>
        <dbReference type="SAM" id="MobiDB-lite"/>
    </source>
</evidence>
<proteinExistence type="predicted"/>
<feature type="coiled-coil region" evidence="1">
    <location>
        <begin position="284"/>
        <end position="311"/>
    </location>
</feature>